<keyword evidence="1" id="KW-0812">Transmembrane</keyword>
<gene>
    <name evidence="2" type="ORF">KAOT1_14602</name>
</gene>
<reference evidence="2 3" key="1">
    <citation type="journal article" date="2011" name="J. Bacteriol.">
        <title>Genome sequence of the algicidal bacterium Kordia algicida OT-1.</title>
        <authorList>
            <person name="Lee H.S."/>
            <person name="Kang S.G."/>
            <person name="Kwon K.K."/>
            <person name="Lee J.H."/>
            <person name="Kim S.J."/>
        </authorList>
    </citation>
    <scope>NUCLEOTIDE SEQUENCE [LARGE SCALE GENOMIC DNA]</scope>
    <source>
        <strain evidence="2 3">OT-1</strain>
    </source>
</reference>
<proteinExistence type="predicted"/>
<evidence type="ECO:0000313" key="2">
    <source>
        <dbReference type="EMBL" id="EDP98456.1"/>
    </source>
</evidence>
<dbReference type="InterPro" id="IPR006160">
    <property type="entry name" value="SCFA_transpt_AtoE"/>
</dbReference>
<feature type="transmembrane region" description="Helical" evidence="1">
    <location>
        <begin position="307"/>
        <end position="325"/>
    </location>
</feature>
<feature type="transmembrane region" description="Helical" evidence="1">
    <location>
        <begin position="378"/>
        <end position="395"/>
    </location>
</feature>
<feature type="transmembrane region" description="Helical" evidence="1">
    <location>
        <begin position="278"/>
        <end position="295"/>
    </location>
</feature>
<dbReference type="GO" id="GO:0005886">
    <property type="term" value="C:plasma membrane"/>
    <property type="evidence" value="ECO:0007669"/>
    <property type="project" value="TreeGrafter"/>
</dbReference>
<dbReference type="RefSeq" id="WP_007095467.1">
    <property type="nucleotide sequence ID" value="NZ_CP142125.1"/>
</dbReference>
<evidence type="ECO:0000256" key="1">
    <source>
        <dbReference type="SAM" id="Phobius"/>
    </source>
</evidence>
<keyword evidence="1" id="KW-1133">Transmembrane helix</keyword>
<feature type="transmembrane region" description="Helical" evidence="1">
    <location>
        <begin position="119"/>
        <end position="146"/>
    </location>
</feature>
<dbReference type="STRING" id="391587.KAOT1_14602"/>
<dbReference type="EMBL" id="ABIB01000001">
    <property type="protein sequence ID" value="EDP98456.1"/>
    <property type="molecule type" value="Genomic_DNA"/>
</dbReference>
<comment type="caution">
    <text evidence="2">The sequence shown here is derived from an EMBL/GenBank/DDBJ whole genome shotgun (WGS) entry which is preliminary data.</text>
</comment>
<feature type="transmembrane region" description="Helical" evidence="1">
    <location>
        <begin position="73"/>
        <end position="98"/>
    </location>
</feature>
<dbReference type="PANTHER" id="PTHR41983">
    <property type="entry name" value="SHORT-CHAIN FATTY ACID TRANSPORTER-RELATED"/>
    <property type="match status" value="1"/>
</dbReference>
<protein>
    <submittedName>
        <fullName evidence="2">Short-chain fatty acids transporter</fullName>
    </submittedName>
</protein>
<sequence>MNFKKHFCKFTQKSTMRITKAIETIFKRYLPSPFTIAVLLTLITIVLATFFTRPEDTNTANHFVSVLSFWEDGIWNSGLLVFAYQMMLILVLGHVLVLSKPVNKIIISITKSVTNTTNAVVLVSVTTMLVAFFNWGLGLIFGAILARKVGEHAQQNNIPINYPLVGAAGYVGLMVWHGGISGSAPSKVAEEGHLLDMMNGVLDVDTFGKVPEVITSSSTIFSWWNLLLFTILLVVIPLTLRFLSKKATPTKLDLPTYQFNTKGKEDLEGAEKLDYSPVFAIIFGILLLAVFFIQYSGNLSSLSEIKISPNMLNFFMLGLAIVLHGNFKSFLTAVEEAIRGTSGILIQFPLYFGIMGIMKSSGMVGMISDSFVSVATETTLPIFTFFSAGLVNIFVPSGGGQWAVQGPIVIKSALELGVPLQKAIMALAYGDQITNMLQPFWALPLLGITRLKAKEILPYTIILMLVGSAVYILGLLLL</sequence>
<organism evidence="2 3">
    <name type="scientific">Kordia algicida OT-1</name>
    <dbReference type="NCBI Taxonomy" id="391587"/>
    <lineage>
        <taxon>Bacteria</taxon>
        <taxon>Pseudomonadati</taxon>
        <taxon>Bacteroidota</taxon>
        <taxon>Flavobacteriia</taxon>
        <taxon>Flavobacteriales</taxon>
        <taxon>Flavobacteriaceae</taxon>
        <taxon>Kordia</taxon>
    </lineage>
</organism>
<dbReference type="eggNOG" id="COG2031">
    <property type="taxonomic scope" value="Bacteria"/>
</dbReference>
<keyword evidence="3" id="KW-1185">Reference proteome</keyword>
<keyword evidence="1" id="KW-0472">Membrane</keyword>
<dbReference type="Pfam" id="PF02667">
    <property type="entry name" value="SCFA_trans"/>
    <property type="match status" value="1"/>
</dbReference>
<dbReference type="HOGENOM" id="CLU_037744_0_0_10"/>
<evidence type="ECO:0000313" key="3">
    <source>
        <dbReference type="Proteomes" id="UP000002945"/>
    </source>
</evidence>
<feature type="transmembrane region" description="Helical" evidence="1">
    <location>
        <begin position="456"/>
        <end position="477"/>
    </location>
</feature>
<dbReference type="PANTHER" id="PTHR41983:SF2">
    <property type="entry name" value="SHORT-CHAIN FATTY ACID TRANSPORTER-RELATED"/>
    <property type="match status" value="1"/>
</dbReference>
<accession>A9DL18</accession>
<dbReference type="Proteomes" id="UP000002945">
    <property type="component" value="Unassembled WGS sequence"/>
</dbReference>
<feature type="transmembrane region" description="Helical" evidence="1">
    <location>
        <begin position="337"/>
        <end position="358"/>
    </location>
</feature>
<name>A9DL18_9FLAO</name>
<dbReference type="AlphaFoldDB" id="A9DL18"/>
<feature type="transmembrane region" description="Helical" evidence="1">
    <location>
        <begin position="223"/>
        <end position="243"/>
    </location>
</feature>
<feature type="transmembrane region" description="Helical" evidence="1">
    <location>
        <begin position="34"/>
        <end position="53"/>
    </location>
</feature>